<proteinExistence type="predicted"/>
<organism evidence="1 2">
    <name type="scientific">Kribbella hippodromi</name>
    <dbReference type="NCBI Taxonomy" id="434347"/>
    <lineage>
        <taxon>Bacteria</taxon>
        <taxon>Bacillati</taxon>
        <taxon>Actinomycetota</taxon>
        <taxon>Actinomycetes</taxon>
        <taxon>Propionibacteriales</taxon>
        <taxon>Kribbellaceae</taxon>
        <taxon>Kribbella</taxon>
    </lineage>
</organism>
<dbReference type="Gene3D" id="2.120.10.30">
    <property type="entry name" value="TolB, C-terminal domain"/>
    <property type="match status" value="1"/>
</dbReference>
<comment type="caution">
    <text evidence="1">The sequence shown here is derived from an EMBL/GenBank/DDBJ whole genome shotgun (WGS) entry which is preliminary data.</text>
</comment>
<sequence length="399" mass="41858">MAVMSLALGACSLAKSSEKPDGLALEIVAGGGTDAVAKTAADAKLTGYMRDLEVGRDGVVRLLTSENNRASIWVFQPGGAARRIQVDPSITTATQLAVADDGTMYVSHPVKRAGLVSKVDAAGKTTLIVGNGSLGFTADGGVATGPASRITGISVDRQGRLVYGELRFFDTANQNIGLVRRVEANGRVTTIAGRSVTLPEDDYSIGIVRSVNPPAGTMALDWSLPGMFQLRSLTTGDDGTIYFESDRGVLAVVPDGTIRAAARRRDRSSALVADRPFTREGDAADADPMFQEDAGITEDAGYVTLPVQYGRVDSPHSVPPAYRWTGQFSAGAQRIVDAAAKGAEGDELQNLLRIVRPDGSLTTAAWAVEGGAIRAGKLYVVISSGYRGEAVIGRFDLPK</sequence>
<evidence type="ECO:0000313" key="1">
    <source>
        <dbReference type="EMBL" id="GAA1601967.1"/>
    </source>
</evidence>
<gene>
    <name evidence="1" type="ORF">GCM10009804_68080</name>
</gene>
<keyword evidence="2" id="KW-1185">Reference proteome</keyword>
<reference evidence="2" key="1">
    <citation type="journal article" date="2019" name="Int. J. Syst. Evol. Microbiol.">
        <title>The Global Catalogue of Microorganisms (GCM) 10K type strain sequencing project: providing services to taxonomists for standard genome sequencing and annotation.</title>
        <authorList>
            <consortium name="The Broad Institute Genomics Platform"/>
            <consortium name="The Broad Institute Genome Sequencing Center for Infectious Disease"/>
            <person name="Wu L."/>
            <person name="Ma J."/>
        </authorList>
    </citation>
    <scope>NUCLEOTIDE SEQUENCE [LARGE SCALE GENOMIC DNA]</scope>
    <source>
        <strain evidence="2">JCM 15572</strain>
    </source>
</reference>
<evidence type="ECO:0000313" key="2">
    <source>
        <dbReference type="Proteomes" id="UP001501705"/>
    </source>
</evidence>
<dbReference type="Proteomes" id="UP001501705">
    <property type="component" value="Unassembled WGS sequence"/>
</dbReference>
<name>A0ABP4Q9L4_9ACTN</name>
<dbReference type="EMBL" id="BAAAPH010000031">
    <property type="protein sequence ID" value="GAA1601967.1"/>
    <property type="molecule type" value="Genomic_DNA"/>
</dbReference>
<dbReference type="SUPFAM" id="SSF101898">
    <property type="entry name" value="NHL repeat"/>
    <property type="match status" value="1"/>
</dbReference>
<protein>
    <submittedName>
        <fullName evidence="1">Uncharacterized protein</fullName>
    </submittedName>
</protein>
<dbReference type="InterPro" id="IPR011042">
    <property type="entry name" value="6-blade_b-propeller_TolB-like"/>
</dbReference>
<accession>A0ABP4Q9L4</accession>